<reference evidence="1" key="1">
    <citation type="submission" date="2020-11" db="EMBL/GenBank/DDBJ databases">
        <authorList>
            <consortium name="DOE Joint Genome Institute"/>
            <person name="Ahrendt S."/>
            <person name="Riley R."/>
            <person name="Andreopoulos W."/>
            <person name="Labutti K."/>
            <person name="Pangilinan J."/>
            <person name="Ruiz-Duenas F.J."/>
            <person name="Barrasa J.M."/>
            <person name="Sanchez-Garcia M."/>
            <person name="Camarero S."/>
            <person name="Miyauchi S."/>
            <person name="Serrano A."/>
            <person name="Linde D."/>
            <person name="Babiker R."/>
            <person name="Drula E."/>
            <person name="Ayuso-Fernandez I."/>
            <person name="Pacheco R."/>
            <person name="Padilla G."/>
            <person name="Ferreira P."/>
            <person name="Barriuso J."/>
            <person name="Kellner H."/>
            <person name="Castanera R."/>
            <person name="Alfaro M."/>
            <person name="Ramirez L."/>
            <person name="Pisabarro A.G."/>
            <person name="Kuo A."/>
            <person name="Tritt A."/>
            <person name="Lipzen A."/>
            <person name="He G."/>
            <person name="Yan M."/>
            <person name="Ng V."/>
            <person name="Cullen D."/>
            <person name="Martin F."/>
            <person name="Rosso M.-N."/>
            <person name="Henrissat B."/>
            <person name="Hibbett D."/>
            <person name="Martinez A.T."/>
            <person name="Grigoriev I.V."/>
        </authorList>
    </citation>
    <scope>NUCLEOTIDE SEQUENCE</scope>
    <source>
        <strain evidence="1">CIRM-BRFM 674</strain>
    </source>
</reference>
<dbReference type="Proteomes" id="UP000807469">
    <property type="component" value="Unassembled WGS sequence"/>
</dbReference>
<organism evidence="1 2">
    <name type="scientific">Pholiota conissans</name>
    <dbReference type="NCBI Taxonomy" id="109636"/>
    <lineage>
        <taxon>Eukaryota</taxon>
        <taxon>Fungi</taxon>
        <taxon>Dikarya</taxon>
        <taxon>Basidiomycota</taxon>
        <taxon>Agaricomycotina</taxon>
        <taxon>Agaricomycetes</taxon>
        <taxon>Agaricomycetidae</taxon>
        <taxon>Agaricales</taxon>
        <taxon>Agaricineae</taxon>
        <taxon>Strophariaceae</taxon>
        <taxon>Pholiota</taxon>
    </lineage>
</organism>
<name>A0A9P5YV55_9AGAR</name>
<evidence type="ECO:0000313" key="2">
    <source>
        <dbReference type="Proteomes" id="UP000807469"/>
    </source>
</evidence>
<gene>
    <name evidence="1" type="ORF">BDN70DRAFT_271238</name>
</gene>
<evidence type="ECO:0000313" key="1">
    <source>
        <dbReference type="EMBL" id="KAF9475169.1"/>
    </source>
</evidence>
<dbReference type="EMBL" id="MU155344">
    <property type="protein sequence ID" value="KAF9475169.1"/>
    <property type="molecule type" value="Genomic_DNA"/>
</dbReference>
<keyword evidence="2" id="KW-1185">Reference proteome</keyword>
<proteinExistence type="predicted"/>
<accession>A0A9P5YV55</accession>
<comment type="caution">
    <text evidence="1">The sequence shown here is derived from an EMBL/GenBank/DDBJ whole genome shotgun (WGS) entry which is preliminary data.</text>
</comment>
<protein>
    <submittedName>
        <fullName evidence="1">Uncharacterized protein</fullName>
    </submittedName>
</protein>
<sequence length="150" mass="16781">MRHRSPYATCPPSPYHSRSFAFALAPPSTCSSLLFLHPKAILFTPISFLISPFVHPIHLYTRTLISILHPLVITIARRRRPCHLPAHIHTYPAARLLATTPALIASTHGASHTPQSSVISALYILRLRHPRAHRRVISKNSHVMDASRCP</sequence>
<dbReference type="AlphaFoldDB" id="A0A9P5YV55"/>